<dbReference type="PANTHER" id="PTHR36180">
    <property type="entry name" value="DNA-BINDING PROTEIN-RELATED-RELATED"/>
    <property type="match status" value="1"/>
</dbReference>
<name>F8IDE5_ALIAT</name>
<dbReference type="SMART" id="SM01040">
    <property type="entry name" value="Bro-N"/>
    <property type="match status" value="1"/>
</dbReference>
<reference evidence="2 3" key="1">
    <citation type="journal article" date="2011" name="J. Bacteriol.">
        <title>Complete Genome Sequence of Alicyclobacillus acidocaldarius Strain Tc-4-1.</title>
        <authorList>
            <person name="Chen Y."/>
            <person name="He Y."/>
            <person name="Zhang B."/>
            <person name="Yang J."/>
            <person name="Li W."/>
            <person name="Dong Z."/>
            <person name="Hu S."/>
        </authorList>
    </citation>
    <scope>NUCLEOTIDE SEQUENCE [LARGE SCALE GENOMIC DNA]</scope>
    <source>
        <strain evidence="2 3">Tc-4-1</strain>
    </source>
</reference>
<dbReference type="KEGG" id="aad:TC41_1882"/>
<sequence>MKPTDTENSSSLMELTYQGRKVRVVIIDGQPWWVAKDVCEALGHSNNRAALERLDDDEKGVSTVYTPGGPQKMAVVNEAGLYRLIFTSRVEQAEQFKRWTYHEVLPSIRKTGEYKTSERRQQDEIAQKRIMIMELNAKTRQAKLLLDMTYRFKDRLSDVAIESLLAFSANLLAGREMLPLPTTERLYTATEIAEELGVSANAVGRAANALGLKTDEFGKFVLDKSPYSNKQVEAFRYNERGREMLTKHFMGNRIDLEE</sequence>
<dbReference type="Pfam" id="PF02498">
    <property type="entry name" value="Bro-N"/>
    <property type="match status" value="1"/>
</dbReference>
<evidence type="ECO:0000259" key="1">
    <source>
        <dbReference type="PROSITE" id="PS51750"/>
    </source>
</evidence>
<dbReference type="OrthoDB" id="9812611at2"/>
<evidence type="ECO:0000313" key="2">
    <source>
        <dbReference type="EMBL" id="AEJ43798.1"/>
    </source>
</evidence>
<dbReference type="HOGENOM" id="CLU_046670_0_3_9"/>
<accession>F8IDE5</accession>
<evidence type="ECO:0000313" key="3">
    <source>
        <dbReference type="Proteomes" id="UP000000292"/>
    </source>
</evidence>
<dbReference type="EMBL" id="CP002902">
    <property type="protein sequence ID" value="AEJ43798.1"/>
    <property type="molecule type" value="Genomic_DNA"/>
</dbReference>
<proteinExistence type="predicted"/>
<dbReference type="eggNOG" id="COG1737">
    <property type="taxonomic scope" value="Bacteria"/>
</dbReference>
<dbReference type="InterPro" id="IPR003497">
    <property type="entry name" value="BRO_N_domain"/>
</dbReference>
<feature type="domain" description="Bro-N" evidence="1">
    <location>
        <begin position="12"/>
        <end position="112"/>
    </location>
</feature>
<protein>
    <submittedName>
        <fullName evidence="2">Prophage antirepressor</fullName>
    </submittedName>
</protein>
<dbReference type="eggNOG" id="COG3617">
    <property type="taxonomic scope" value="Bacteria"/>
</dbReference>
<dbReference type="RefSeq" id="WP_014464651.1">
    <property type="nucleotide sequence ID" value="NC_017167.1"/>
</dbReference>
<dbReference type="PROSITE" id="PS51750">
    <property type="entry name" value="BRO_N"/>
    <property type="match status" value="1"/>
</dbReference>
<gene>
    <name evidence="2" type="ordered locus">TC41_1882</name>
</gene>
<organism evidence="2 3">
    <name type="scientific">Alicyclobacillus acidocaldarius (strain Tc-4-1)</name>
    <name type="common">Bacillus acidocaldarius</name>
    <dbReference type="NCBI Taxonomy" id="1048834"/>
    <lineage>
        <taxon>Bacteria</taxon>
        <taxon>Bacillati</taxon>
        <taxon>Bacillota</taxon>
        <taxon>Bacilli</taxon>
        <taxon>Bacillales</taxon>
        <taxon>Alicyclobacillaceae</taxon>
        <taxon>Alicyclobacillus</taxon>
    </lineage>
</organism>
<reference evidence="3" key="2">
    <citation type="submission" date="2011-06" db="EMBL/GenBank/DDBJ databases">
        <title>The complete genome sequence of Alicyclobacillus acidocaldarius sp. Tc-4-1.</title>
        <authorList>
            <person name="Chen Y."/>
            <person name="He Y."/>
            <person name="Dong Z."/>
            <person name="Hu S."/>
        </authorList>
    </citation>
    <scope>NUCLEOTIDE SEQUENCE [LARGE SCALE GENOMIC DNA]</scope>
    <source>
        <strain evidence="3">Tc-4-1</strain>
    </source>
</reference>
<dbReference type="AlphaFoldDB" id="F8IDE5"/>
<dbReference type="Proteomes" id="UP000000292">
    <property type="component" value="Chromosome"/>
</dbReference>
<dbReference type="PANTHER" id="PTHR36180:SF2">
    <property type="entry name" value="BRO FAMILY PROTEIN"/>
    <property type="match status" value="1"/>
</dbReference>
<dbReference type="PATRIC" id="fig|1048834.4.peg.1776"/>